<name>A0A0T6B300_9SCAR</name>
<dbReference type="Proteomes" id="UP000051574">
    <property type="component" value="Unassembled WGS sequence"/>
</dbReference>
<dbReference type="SUPFAM" id="SSF50729">
    <property type="entry name" value="PH domain-like"/>
    <property type="match status" value="1"/>
</dbReference>
<feature type="compositionally biased region" description="Low complexity" evidence="6">
    <location>
        <begin position="164"/>
        <end position="184"/>
    </location>
</feature>
<reference evidence="8 9" key="1">
    <citation type="submission" date="2015-09" db="EMBL/GenBank/DDBJ databases">
        <title>Draft genome of the scarab beetle Oryctes borbonicus.</title>
        <authorList>
            <person name="Meyer J.M."/>
            <person name="Markov G.V."/>
            <person name="Baskaran P."/>
            <person name="Herrmann M."/>
            <person name="Sommer R.J."/>
            <person name="Roedelsperger C."/>
        </authorList>
    </citation>
    <scope>NUCLEOTIDE SEQUENCE [LARGE SCALE GENOMIC DNA]</scope>
    <source>
        <strain evidence="8">OB123</strain>
        <tissue evidence="8">Whole animal</tissue>
    </source>
</reference>
<evidence type="ECO:0000256" key="6">
    <source>
        <dbReference type="SAM" id="MobiDB-lite"/>
    </source>
</evidence>
<keyword evidence="4" id="KW-0597">Phosphoprotein</keyword>
<dbReference type="FunFam" id="2.30.29.30:FF:000262">
    <property type="entry name" value="Disabled, isoform F"/>
    <property type="match status" value="1"/>
</dbReference>
<dbReference type="GO" id="GO:0005737">
    <property type="term" value="C:cytoplasm"/>
    <property type="evidence" value="ECO:0007669"/>
    <property type="project" value="UniProtKB-SubCell"/>
</dbReference>
<feature type="domain" description="PID" evidence="7">
    <location>
        <begin position="14"/>
        <end position="146"/>
    </location>
</feature>
<evidence type="ECO:0000256" key="2">
    <source>
        <dbReference type="ARBA" id="ARBA00022473"/>
    </source>
</evidence>
<dbReference type="OrthoDB" id="10069833at2759"/>
<keyword evidence="2" id="KW-0217">Developmental protein</keyword>
<dbReference type="CDD" id="cd01215">
    <property type="entry name" value="PTB_Dab"/>
    <property type="match status" value="1"/>
</dbReference>
<evidence type="ECO:0000256" key="1">
    <source>
        <dbReference type="ARBA" id="ARBA00004496"/>
    </source>
</evidence>
<protein>
    <recommendedName>
        <fullName evidence="7">PID domain-containing protein</fullName>
    </recommendedName>
</protein>
<dbReference type="InterPro" id="IPR011993">
    <property type="entry name" value="PH-like_dom_sf"/>
</dbReference>
<evidence type="ECO:0000256" key="3">
    <source>
        <dbReference type="ARBA" id="ARBA00022490"/>
    </source>
</evidence>
<keyword evidence="3" id="KW-0963">Cytoplasm</keyword>
<dbReference type="AlphaFoldDB" id="A0A0T6B300"/>
<evidence type="ECO:0000313" key="8">
    <source>
        <dbReference type="EMBL" id="KRT81502.1"/>
    </source>
</evidence>
<dbReference type="InterPro" id="IPR048561">
    <property type="entry name" value="Dab_PTB"/>
</dbReference>
<organism evidence="8 9">
    <name type="scientific">Oryctes borbonicus</name>
    <dbReference type="NCBI Taxonomy" id="1629725"/>
    <lineage>
        <taxon>Eukaryota</taxon>
        <taxon>Metazoa</taxon>
        <taxon>Ecdysozoa</taxon>
        <taxon>Arthropoda</taxon>
        <taxon>Hexapoda</taxon>
        <taxon>Insecta</taxon>
        <taxon>Pterygota</taxon>
        <taxon>Neoptera</taxon>
        <taxon>Endopterygota</taxon>
        <taxon>Coleoptera</taxon>
        <taxon>Polyphaga</taxon>
        <taxon>Scarabaeiformia</taxon>
        <taxon>Scarabaeidae</taxon>
        <taxon>Dynastinae</taxon>
        <taxon>Oryctes</taxon>
    </lineage>
</organism>
<dbReference type="Gene3D" id="2.30.29.30">
    <property type="entry name" value="Pleckstrin-homology domain (PH domain)/Phosphotyrosine-binding domain (PTB)"/>
    <property type="match status" value="1"/>
</dbReference>
<sequence length="237" mass="26130">MPTVDDKNETSRFLGEGVSFKAKLIGILEVSEARGDRMCQEALSDLKTAIRAAGEHKQRITINIAIDGLRLRDEKTGDSLYHHPVHKISFIAQDMTDSRAFGYIFGSPDTGHRFFGIKTDKAASQVVIAMRDLFQVVFALKKKEVELAKQHLDKNRYGSSPLFSETNLSSSKISTSTTESSKISGVDNKVNATSTERSTPAVADLVDLELELSSLQQGLHQMERITPSDPFASKDDP</sequence>
<dbReference type="InterPro" id="IPR006020">
    <property type="entry name" value="PTB/PI_dom"/>
</dbReference>
<dbReference type="PANTHER" id="PTHR47695:SF3">
    <property type="entry name" value="PID DOMAIN-CONTAINING PROTEIN"/>
    <property type="match status" value="1"/>
</dbReference>
<evidence type="ECO:0000259" key="7">
    <source>
        <dbReference type="PROSITE" id="PS01179"/>
    </source>
</evidence>
<proteinExistence type="predicted"/>
<feature type="non-terminal residue" evidence="8">
    <location>
        <position position="237"/>
    </location>
</feature>
<dbReference type="SMART" id="SM00462">
    <property type="entry name" value="PTB"/>
    <property type="match status" value="1"/>
</dbReference>
<feature type="region of interest" description="Disordered" evidence="6">
    <location>
        <begin position="164"/>
        <end position="198"/>
    </location>
</feature>
<keyword evidence="5" id="KW-0221">Differentiation</keyword>
<evidence type="ECO:0000256" key="4">
    <source>
        <dbReference type="ARBA" id="ARBA00022553"/>
    </source>
</evidence>
<keyword evidence="9" id="KW-1185">Reference proteome</keyword>
<evidence type="ECO:0000256" key="5">
    <source>
        <dbReference type="ARBA" id="ARBA00022782"/>
    </source>
</evidence>
<dbReference type="EMBL" id="LJIG01016138">
    <property type="protein sequence ID" value="KRT81502.1"/>
    <property type="molecule type" value="Genomic_DNA"/>
</dbReference>
<dbReference type="GO" id="GO:0030154">
    <property type="term" value="P:cell differentiation"/>
    <property type="evidence" value="ECO:0007669"/>
    <property type="project" value="UniProtKB-KW"/>
</dbReference>
<accession>A0A0T6B300</accession>
<comment type="subcellular location">
    <subcellularLocation>
        <location evidence="1">Cytoplasm</location>
    </subcellularLocation>
</comment>
<dbReference type="PANTHER" id="PTHR47695">
    <property type="entry name" value="PID DOMAIN-CONTAINING PROTEIN"/>
    <property type="match status" value="1"/>
</dbReference>
<dbReference type="Pfam" id="PF00640">
    <property type="entry name" value="PID"/>
    <property type="match status" value="1"/>
</dbReference>
<evidence type="ECO:0000313" key="9">
    <source>
        <dbReference type="Proteomes" id="UP000051574"/>
    </source>
</evidence>
<comment type="caution">
    <text evidence="8">The sequence shown here is derived from an EMBL/GenBank/DDBJ whole genome shotgun (WGS) entry which is preliminary data.</text>
</comment>
<gene>
    <name evidence="8" type="ORF">AMK59_5560</name>
</gene>
<dbReference type="PROSITE" id="PS01179">
    <property type="entry name" value="PID"/>
    <property type="match status" value="1"/>
</dbReference>